<dbReference type="InterPro" id="IPR001173">
    <property type="entry name" value="Glyco_trans_2-like"/>
</dbReference>
<dbReference type="InterPro" id="IPR050834">
    <property type="entry name" value="Glycosyltransf_2"/>
</dbReference>
<dbReference type="RefSeq" id="WP_090171754.1">
    <property type="nucleotide sequence ID" value="NZ_FMXR01000005.1"/>
</dbReference>
<evidence type="ECO:0000313" key="4">
    <source>
        <dbReference type="Proteomes" id="UP000199228"/>
    </source>
</evidence>
<dbReference type="AlphaFoldDB" id="A0A1G6ADK7"/>
<dbReference type="PANTHER" id="PTHR43685">
    <property type="entry name" value="GLYCOSYLTRANSFERASE"/>
    <property type="match status" value="1"/>
</dbReference>
<dbReference type="Proteomes" id="UP000199228">
    <property type="component" value="Unassembled WGS sequence"/>
</dbReference>
<dbReference type="CDD" id="cd04184">
    <property type="entry name" value="GT2_RfbC_Mx_like"/>
    <property type="match status" value="1"/>
</dbReference>
<dbReference type="EMBL" id="FMXR01000005">
    <property type="protein sequence ID" value="SDB06406.1"/>
    <property type="molecule type" value="Genomic_DNA"/>
</dbReference>
<feature type="domain" description="Glycosyltransferase 2-like" evidence="2">
    <location>
        <begin position="93"/>
        <end position="255"/>
    </location>
</feature>
<dbReference type="InterPro" id="IPR029044">
    <property type="entry name" value="Nucleotide-diphossugar_trans"/>
</dbReference>
<feature type="region of interest" description="Disordered" evidence="1">
    <location>
        <begin position="1"/>
        <end position="27"/>
    </location>
</feature>
<keyword evidence="4" id="KW-1185">Reference proteome</keyword>
<protein>
    <submittedName>
        <fullName evidence="3">Glycosyl transferase family 2</fullName>
    </submittedName>
</protein>
<reference evidence="3 4" key="1">
    <citation type="submission" date="2016-10" db="EMBL/GenBank/DDBJ databases">
        <authorList>
            <person name="de Groot N.N."/>
        </authorList>
    </citation>
    <scope>NUCLEOTIDE SEQUENCE [LARGE SCALE GENOMIC DNA]</scope>
    <source>
        <strain evidence="3 4">DSM 3217</strain>
    </source>
</reference>
<dbReference type="Pfam" id="PF00535">
    <property type="entry name" value="Glycos_transf_2"/>
    <property type="match status" value="1"/>
</dbReference>
<dbReference type="GO" id="GO:0016740">
    <property type="term" value="F:transferase activity"/>
    <property type="evidence" value="ECO:0007669"/>
    <property type="project" value="UniProtKB-KW"/>
</dbReference>
<dbReference type="OrthoDB" id="9179784at2"/>
<dbReference type="PANTHER" id="PTHR43685:SF2">
    <property type="entry name" value="GLYCOSYLTRANSFERASE 2-LIKE DOMAIN-CONTAINING PROTEIN"/>
    <property type="match status" value="1"/>
</dbReference>
<evidence type="ECO:0000259" key="2">
    <source>
        <dbReference type="Pfam" id="PF00535"/>
    </source>
</evidence>
<keyword evidence="3" id="KW-0808">Transferase</keyword>
<dbReference type="STRING" id="1732.SAMN02910417_00449"/>
<accession>A0A1G6ADK7</accession>
<dbReference type="SUPFAM" id="SSF53448">
    <property type="entry name" value="Nucleotide-diphospho-sugar transferases"/>
    <property type="match status" value="2"/>
</dbReference>
<proteinExistence type="predicted"/>
<name>A0A1G6ADK7_EUBOX</name>
<sequence>MAKKSTRGQSRQDKSRQNEKKDRTKRAINQWSQIGKTAQYLGRVSVREVLSHTFEGNSHAVQSYSENSYLFMTSDAEVARQREERFAFEPKISVVVAAYETPQERLMAMIESLYVQTYSNWEVIIVDASETNGVFQIIRMIQKKYPNLPIVYEHSKEDRGIASTFNMGLNRVESDYVAFVDHDDVLEPGALYEIVKLLNEESEADFIYTDEDMVSEDLNIYQRPCFKPDYNEELLNTNNYIGRLFVVKRELIETIGAFREEFEGAQDYDFVLRATEQARKICHIPKVLYHKRLKNVSATSNPVGKVKSAEVAAKALMQHFERIGTPCEVKMKLEQGYFRPIYKADKFKQLLVIISGAYFEETKQITELRKFGVEIWHMPEENSGQKYVFDRKYILMIEKAAFLPSKSALEEMMGILQRPDVGAVGTKSVNAKGKVVQNGLVYFENGLVCPAFAGLKKNYKGYQGRGELTQYVSGINLYCAMLKKEAFEMTGGFLWELPHRYRAMDLCLQMKKAGYKLVQDPYVIVEMEEPEQYSTIEENRARLILKERWESELKSPDPYYNMNFEKGNARYIVRQR</sequence>
<gene>
    <name evidence="3" type="ORF">SAMN02910417_00449</name>
</gene>
<organism evidence="3 4">
    <name type="scientific">Eubacterium oxidoreducens</name>
    <dbReference type="NCBI Taxonomy" id="1732"/>
    <lineage>
        <taxon>Bacteria</taxon>
        <taxon>Bacillati</taxon>
        <taxon>Bacillota</taxon>
        <taxon>Clostridia</taxon>
        <taxon>Eubacteriales</taxon>
        <taxon>Eubacteriaceae</taxon>
        <taxon>Eubacterium</taxon>
    </lineage>
</organism>
<feature type="compositionally biased region" description="Basic and acidic residues" evidence="1">
    <location>
        <begin position="10"/>
        <end position="22"/>
    </location>
</feature>
<evidence type="ECO:0000256" key="1">
    <source>
        <dbReference type="SAM" id="MobiDB-lite"/>
    </source>
</evidence>
<evidence type="ECO:0000313" key="3">
    <source>
        <dbReference type="EMBL" id="SDB06406.1"/>
    </source>
</evidence>
<dbReference type="Gene3D" id="3.90.550.10">
    <property type="entry name" value="Spore Coat Polysaccharide Biosynthesis Protein SpsA, Chain A"/>
    <property type="match status" value="2"/>
</dbReference>